<comment type="subcellular location">
    <subcellularLocation>
        <location evidence="1">Cell outer membrane</location>
    </subcellularLocation>
</comment>
<dbReference type="Gene3D" id="1.25.40.390">
    <property type="match status" value="1"/>
</dbReference>
<dbReference type="InterPro" id="IPR011990">
    <property type="entry name" value="TPR-like_helical_dom_sf"/>
</dbReference>
<name>A0A4U1C4J1_9SPHI</name>
<dbReference type="Pfam" id="PF14322">
    <property type="entry name" value="SusD-like_3"/>
    <property type="match status" value="1"/>
</dbReference>
<dbReference type="InterPro" id="IPR033985">
    <property type="entry name" value="SusD-like_N"/>
</dbReference>
<comment type="caution">
    <text evidence="8">The sequence shown here is derived from an EMBL/GenBank/DDBJ whole genome shotgun (WGS) entry which is preliminary data.</text>
</comment>
<evidence type="ECO:0000256" key="4">
    <source>
        <dbReference type="ARBA" id="ARBA00023136"/>
    </source>
</evidence>
<keyword evidence="3" id="KW-0732">Signal</keyword>
<feature type="domain" description="SusD-like N-terminal" evidence="7">
    <location>
        <begin position="99"/>
        <end position="226"/>
    </location>
</feature>
<feature type="domain" description="RagB/SusD" evidence="6">
    <location>
        <begin position="278"/>
        <end position="527"/>
    </location>
</feature>
<reference evidence="8 9" key="1">
    <citation type="submission" date="2019-04" db="EMBL/GenBank/DDBJ databases">
        <title>Pedobacter sp. AR-3-17 sp. nov., isolated from Arctic soil.</title>
        <authorList>
            <person name="Dahal R.H."/>
            <person name="Kim D.-U."/>
        </authorList>
    </citation>
    <scope>NUCLEOTIDE SEQUENCE [LARGE SCALE GENOMIC DNA]</scope>
    <source>
        <strain evidence="8 9">AR-3-17</strain>
    </source>
</reference>
<keyword evidence="4" id="KW-0472">Membrane</keyword>
<keyword evidence="9" id="KW-1185">Reference proteome</keyword>
<dbReference type="Proteomes" id="UP000308181">
    <property type="component" value="Unassembled WGS sequence"/>
</dbReference>
<accession>A0A4U1C4J1</accession>
<dbReference type="RefSeq" id="WP_136825880.1">
    <property type="nucleotide sequence ID" value="NZ_SWBP01000002.1"/>
</dbReference>
<dbReference type="OrthoDB" id="5694214at2"/>
<evidence type="ECO:0000313" key="8">
    <source>
        <dbReference type="EMBL" id="TKB99069.1"/>
    </source>
</evidence>
<evidence type="ECO:0000256" key="2">
    <source>
        <dbReference type="ARBA" id="ARBA00006275"/>
    </source>
</evidence>
<sequence>MKKIYILILSVIFFTGCKKDFLDRSSLTQLAEDNFWLNAADAQLGVNGIYDVLQDRVLYSGNLNGPAGLPNYDGFTDNVYNGYKFEGPGFYVEGNISVAVQNFFRDFWASNYRGVVRSNQAIFNIGKMDASKISEATRLNLLAQAHFLRALFYFNVAVYYVNAPLITTPQKLEEAFVPKNTQQEILNQVILDLEYATANLPATVPAEQFGYATKGAAFGLLARVQLFNKKYPEAAAAAKSVMDLNRYDLSTPYTTIFTEAGENTKEIVFSVRFQEAAGFNTGETFASTFLGQPKVNCQPMPNLIREYYSTTGQPVNIPNTAPSATQKLNRDPRLTASVWFYGDVFAVMPNGQNATFTANSASGLTGYGQRKYVHTKTSPLGTNAAGAQSQDFYILRYADILLMRAEALIESDPTNPEIYSLINQVRARVSMPTVQAVEGANLNQTQLTNVLRHERRVEMAFEGLRFFDLKRWGKVQEAYARMIADRDLVPKLSAYNPTYNGLRSETFPIPTDELNRNKNIGGQNAPW</sequence>
<dbReference type="GO" id="GO:0009279">
    <property type="term" value="C:cell outer membrane"/>
    <property type="evidence" value="ECO:0007669"/>
    <property type="project" value="UniProtKB-SubCell"/>
</dbReference>
<evidence type="ECO:0000256" key="5">
    <source>
        <dbReference type="ARBA" id="ARBA00023237"/>
    </source>
</evidence>
<evidence type="ECO:0000256" key="3">
    <source>
        <dbReference type="ARBA" id="ARBA00022729"/>
    </source>
</evidence>
<gene>
    <name evidence="8" type="ORF">FA046_08135</name>
</gene>
<dbReference type="SUPFAM" id="SSF48452">
    <property type="entry name" value="TPR-like"/>
    <property type="match status" value="1"/>
</dbReference>
<dbReference type="InterPro" id="IPR012944">
    <property type="entry name" value="SusD_RagB_dom"/>
</dbReference>
<proteinExistence type="inferred from homology"/>
<evidence type="ECO:0000259" key="7">
    <source>
        <dbReference type="Pfam" id="PF14322"/>
    </source>
</evidence>
<organism evidence="8 9">
    <name type="scientific">Pedobacter cryophilus</name>
    <dbReference type="NCBI Taxonomy" id="2571271"/>
    <lineage>
        <taxon>Bacteria</taxon>
        <taxon>Pseudomonadati</taxon>
        <taxon>Bacteroidota</taxon>
        <taxon>Sphingobacteriia</taxon>
        <taxon>Sphingobacteriales</taxon>
        <taxon>Sphingobacteriaceae</taxon>
        <taxon>Pedobacter</taxon>
    </lineage>
</organism>
<dbReference type="PROSITE" id="PS51257">
    <property type="entry name" value="PROKAR_LIPOPROTEIN"/>
    <property type="match status" value="1"/>
</dbReference>
<keyword evidence="5" id="KW-0998">Cell outer membrane</keyword>
<dbReference type="EMBL" id="SWBP01000002">
    <property type="protein sequence ID" value="TKB99069.1"/>
    <property type="molecule type" value="Genomic_DNA"/>
</dbReference>
<dbReference type="Pfam" id="PF07980">
    <property type="entry name" value="SusD_RagB"/>
    <property type="match status" value="1"/>
</dbReference>
<protein>
    <submittedName>
        <fullName evidence="8">RagB/SusD family nutrient uptake outer membrane protein</fullName>
    </submittedName>
</protein>
<evidence type="ECO:0000313" key="9">
    <source>
        <dbReference type="Proteomes" id="UP000308181"/>
    </source>
</evidence>
<comment type="similarity">
    <text evidence="2">Belongs to the SusD family.</text>
</comment>
<evidence type="ECO:0000259" key="6">
    <source>
        <dbReference type="Pfam" id="PF07980"/>
    </source>
</evidence>
<evidence type="ECO:0000256" key="1">
    <source>
        <dbReference type="ARBA" id="ARBA00004442"/>
    </source>
</evidence>
<dbReference type="AlphaFoldDB" id="A0A4U1C4J1"/>